<keyword evidence="3" id="KW-1185">Reference proteome</keyword>
<feature type="compositionally biased region" description="Basic residues" evidence="1">
    <location>
        <begin position="16"/>
        <end position="25"/>
    </location>
</feature>
<proteinExistence type="predicted"/>
<evidence type="ECO:0000256" key="1">
    <source>
        <dbReference type="SAM" id="MobiDB-lite"/>
    </source>
</evidence>
<feature type="region of interest" description="Disordered" evidence="1">
    <location>
        <begin position="1"/>
        <end position="36"/>
    </location>
</feature>
<dbReference type="AlphaFoldDB" id="A0AAD4N473"/>
<name>A0AAD4N473_9BILA</name>
<dbReference type="EMBL" id="JAKKPZ010000013">
    <property type="protein sequence ID" value="KAI1714466.1"/>
    <property type="molecule type" value="Genomic_DNA"/>
</dbReference>
<accession>A0AAD4N473</accession>
<dbReference type="Proteomes" id="UP001201812">
    <property type="component" value="Unassembled WGS sequence"/>
</dbReference>
<reference evidence="2" key="1">
    <citation type="submission" date="2022-01" db="EMBL/GenBank/DDBJ databases">
        <title>Genome Sequence Resource for Two Populations of Ditylenchus destructor, the Migratory Endoparasitic Phytonematode.</title>
        <authorList>
            <person name="Zhang H."/>
            <person name="Lin R."/>
            <person name="Xie B."/>
        </authorList>
    </citation>
    <scope>NUCLEOTIDE SEQUENCE</scope>
    <source>
        <strain evidence="2">BazhouSP</strain>
    </source>
</reference>
<dbReference type="InterPro" id="IPR019034">
    <property type="entry name" value="UPF0390"/>
</dbReference>
<evidence type="ECO:0000313" key="2">
    <source>
        <dbReference type="EMBL" id="KAI1714466.1"/>
    </source>
</evidence>
<protein>
    <submittedName>
        <fullName evidence="2">Uncharacterized protein</fullName>
    </submittedName>
</protein>
<sequence>MAQHKMKQKTTLPKGAKQKSAKRIQKSTAVKGPRKGANIILAPKKAKAIQESKVGAEVTRIINEKNEEMVRTRADNDVGKLPKAKDAAK</sequence>
<comment type="caution">
    <text evidence="2">The sequence shown here is derived from an EMBL/GenBank/DDBJ whole genome shotgun (WGS) entry which is preliminary data.</text>
</comment>
<evidence type="ECO:0000313" key="3">
    <source>
        <dbReference type="Proteomes" id="UP001201812"/>
    </source>
</evidence>
<gene>
    <name evidence="2" type="ORF">DdX_08561</name>
</gene>
<dbReference type="Pfam" id="PF09495">
    <property type="entry name" value="DUF2462"/>
    <property type="match status" value="1"/>
</dbReference>
<organism evidence="2 3">
    <name type="scientific">Ditylenchus destructor</name>
    <dbReference type="NCBI Taxonomy" id="166010"/>
    <lineage>
        <taxon>Eukaryota</taxon>
        <taxon>Metazoa</taxon>
        <taxon>Ecdysozoa</taxon>
        <taxon>Nematoda</taxon>
        <taxon>Chromadorea</taxon>
        <taxon>Rhabditida</taxon>
        <taxon>Tylenchina</taxon>
        <taxon>Tylenchomorpha</taxon>
        <taxon>Sphaerularioidea</taxon>
        <taxon>Anguinidae</taxon>
        <taxon>Anguininae</taxon>
        <taxon>Ditylenchus</taxon>
    </lineage>
</organism>